<evidence type="ECO:0008006" key="4">
    <source>
        <dbReference type="Google" id="ProtNLM"/>
    </source>
</evidence>
<dbReference type="EMBL" id="UPPP01000105">
    <property type="protein sequence ID" value="VBB08997.1"/>
    <property type="molecule type" value="Genomic_DNA"/>
</dbReference>
<evidence type="ECO:0000313" key="2">
    <source>
        <dbReference type="EMBL" id="VBB08997.1"/>
    </source>
</evidence>
<keyword evidence="1" id="KW-0145">Chemotaxis</keyword>
<dbReference type="AlphaFoldDB" id="A0A498RDJ9"/>
<dbReference type="Gene3D" id="3.40.1550.10">
    <property type="entry name" value="CheC-like"/>
    <property type="match status" value="1"/>
</dbReference>
<sequence length="293" mass="32858">MFNQYFGQYLLNKELLTVEQLRDILNRERSIRPRLGLLAMDSGLMTAAQVEQVHSLQHVMDKKFGEIAVEKGFLTVQQLEELLLAQENRRLTISQAIIDSGYLSLSQLETALENYKRETGLTGCRQDAQYEDWDAMVRTSLNFSATGASAGLLYDYVALLLRIIPRTFGEEPVIAPLKAPVKGRLFSQTMTGNITLSTGLVMDNTLLLELSRYYSGETIPTVNELALDSIAEFLNETNGIFTVNMSERNLELNLEPQRISPEGTLPAKDAYRIPIEISRGTIDLYIVTGNEIA</sequence>
<gene>
    <name evidence="2" type="ORF">LUCI_4283</name>
</gene>
<protein>
    <recommendedName>
        <fullName evidence="4">Bacteriophage N4 adsorption protein B</fullName>
    </recommendedName>
</protein>
<dbReference type="OrthoDB" id="5614404at2"/>
<dbReference type="InterPro" id="IPR028976">
    <property type="entry name" value="CheC-like_sf"/>
</dbReference>
<keyword evidence="3" id="KW-1185">Reference proteome</keyword>
<evidence type="ECO:0000256" key="1">
    <source>
        <dbReference type="ARBA" id="ARBA00022500"/>
    </source>
</evidence>
<organism evidence="2 3">
    <name type="scientific">Lucifera butyrica</name>
    <dbReference type="NCBI Taxonomy" id="1351585"/>
    <lineage>
        <taxon>Bacteria</taxon>
        <taxon>Bacillati</taxon>
        <taxon>Bacillota</taxon>
        <taxon>Negativicutes</taxon>
        <taxon>Veillonellales</taxon>
        <taxon>Veillonellaceae</taxon>
        <taxon>Lucifera</taxon>
    </lineage>
</organism>
<name>A0A498RDJ9_9FIRM</name>
<dbReference type="GO" id="GO:0006935">
    <property type="term" value="P:chemotaxis"/>
    <property type="evidence" value="ECO:0007669"/>
    <property type="project" value="UniProtKB-KW"/>
</dbReference>
<proteinExistence type="predicted"/>
<reference evidence="2 3" key="1">
    <citation type="submission" date="2018-06" db="EMBL/GenBank/DDBJ databases">
        <authorList>
            <person name="Strepis N."/>
        </authorList>
    </citation>
    <scope>NUCLEOTIDE SEQUENCE [LARGE SCALE GENOMIC DNA]</scope>
    <source>
        <strain evidence="2">LUCI</strain>
    </source>
</reference>
<dbReference type="RefSeq" id="WP_122629822.1">
    <property type="nucleotide sequence ID" value="NZ_UPPP01000105.1"/>
</dbReference>
<dbReference type="SUPFAM" id="SSF103039">
    <property type="entry name" value="CheC-like"/>
    <property type="match status" value="1"/>
</dbReference>
<evidence type="ECO:0000313" key="3">
    <source>
        <dbReference type="Proteomes" id="UP000277811"/>
    </source>
</evidence>
<dbReference type="Proteomes" id="UP000277811">
    <property type="component" value="Unassembled WGS sequence"/>
</dbReference>
<accession>A0A498RDJ9</accession>